<keyword evidence="4" id="KW-1185">Reference proteome</keyword>
<proteinExistence type="predicted"/>
<feature type="transmembrane region" description="Helical" evidence="1">
    <location>
        <begin position="54"/>
        <end position="71"/>
    </location>
</feature>
<feature type="transmembrane region" description="Helical" evidence="1">
    <location>
        <begin position="442"/>
        <end position="463"/>
    </location>
</feature>
<evidence type="ECO:0000313" key="3">
    <source>
        <dbReference type="EMBL" id="CAL4762804.1"/>
    </source>
</evidence>
<dbReference type="AlphaFoldDB" id="A0A9P1BLF6"/>
<keyword evidence="1" id="KW-1133">Transmembrane helix</keyword>
<protein>
    <submittedName>
        <fullName evidence="2">Uncharacterized protein</fullName>
    </submittedName>
</protein>
<feature type="transmembrane region" description="Helical" evidence="1">
    <location>
        <begin position="281"/>
        <end position="300"/>
    </location>
</feature>
<dbReference type="OrthoDB" id="419520at2759"/>
<keyword evidence="1" id="KW-0812">Transmembrane</keyword>
<feature type="transmembrane region" description="Helical" evidence="1">
    <location>
        <begin position="320"/>
        <end position="349"/>
    </location>
</feature>
<evidence type="ECO:0000313" key="2">
    <source>
        <dbReference type="EMBL" id="CAI3975492.1"/>
    </source>
</evidence>
<feature type="transmembrane region" description="Helical" evidence="1">
    <location>
        <begin position="530"/>
        <end position="550"/>
    </location>
</feature>
<dbReference type="Proteomes" id="UP001152797">
    <property type="component" value="Unassembled WGS sequence"/>
</dbReference>
<dbReference type="EMBL" id="CAMXCT020000206">
    <property type="protein sequence ID" value="CAL1128867.1"/>
    <property type="molecule type" value="Genomic_DNA"/>
</dbReference>
<sequence length="556" mass="62327">MACTFRKFELKRAMEILHEESSEADSSSDDTDLPEVLMDQTTQDCFSKEVFHQMFWLHMTCPLGILFYLAAGQGKLLASTSIWPPHNTMDVFWIMVPLLVYVNIALFVIYKEQFVADNISATEIIFLPLVALIIHRSMIALKYSGLSHVEYQRWRNAPVRKAKQWGRQIQLLSTWLPLPDQVLLMEIQKACRMQGADLHSLFFHHEVKCETSWRIWNVWREIRHVSREDLNGEIPFPPHTCDLEASGPIEYGVYTISAVQMLHMLWRIAIDHVVEFNRVQLVGFWAMLPALVPAIWRAVACAASKGHAVQILKAALGSTSPVIFCVVTSGFLCYIHILLAGLFAVMAIVHYKRMHLVLESICRLTRPLFCMWPNLPQAQLNGAVGLENMRAVLGCFEVSLRLGGRYQARVEAYVATLALGASIGMGFVLVGVVVGVHNQMNSFTVVVLSLVSGFTVIMFRVIYFGSKANENFPQLSNNICRARWRNASAKSGGAADEECEQAMSLAMERLSILAATEPVNIAGTIPTLDLGYSMVSVVGTLMLFVVGKLFNWDIPA</sequence>
<feature type="transmembrane region" description="Helical" evidence="1">
    <location>
        <begin position="91"/>
        <end position="110"/>
    </location>
</feature>
<dbReference type="EMBL" id="CAMXCT030000206">
    <property type="protein sequence ID" value="CAL4762804.1"/>
    <property type="molecule type" value="Genomic_DNA"/>
</dbReference>
<gene>
    <name evidence="2" type="ORF">C1SCF055_LOCUS3796</name>
</gene>
<accession>A0A9P1BLF6</accession>
<reference evidence="3 4" key="2">
    <citation type="submission" date="2024-05" db="EMBL/GenBank/DDBJ databases">
        <authorList>
            <person name="Chen Y."/>
            <person name="Shah S."/>
            <person name="Dougan E. K."/>
            <person name="Thang M."/>
            <person name="Chan C."/>
        </authorList>
    </citation>
    <scope>NUCLEOTIDE SEQUENCE [LARGE SCALE GENOMIC DNA]</scope>
</reference>
<evidence type="ECO:0000313" key="4">
    <source>
        <dbReference type="Proteomes" id="UP001152797"/>
    </source>
</evidence>
<feature type="transmembrane region" description="Helical" evidence="1">
    <location>
        <begin position="412"/>
        <end position="436"/>
    </location>
</feature>
<dbReference type="EMBL" id="CAMXCT010000206">
    <property type="protein sequence ID" value="CAI3975492.1"/>
    <property type="molecule type" value="Genomic_DNA"/>
</dbReference>
<keyword evidence="1" id="KW-0472">Membrane</keyword>
<name>A0A9P1BLF6_9DINO</name>
<organism evidence="2">
    <name type="scientific">Cladocopium goreaui</name>
    <dbReference type="NCBI Taxonomy" id="2562237"/>
    <lineage>
        <taxon>Eukaryota</taxon>
        <taxon>Sar</taxon>
        <taxon>Alveolata</taxon>
        <taxon>Dinophyceae</taxon>
        <taxon>Suessiales</taxon>
        <taxon>Symbiodiniaceae</taxon>
        <taxon>Cladocopium</taxon>
    </lineage>
</organism>
<comment type="caution">
    <text evidence="2">The sequence shown here is derived from an EMBL/GenBank/DDBJ whole genome shotgun (WGS) entry which is preliminary data.</text>
</comment>
<reference evidence="2" key="1">
    <citation type="submission" date="2022-10" db="EMBL/GenBank/DDBJ databases">
        <authorList>
            <person name="Chen Y."/>
            <person name="Dougan E. K."/>
            <person name="Chan C."/>
            <person name="Rhodes N."/>
            <person name="Thang M."/>
        </authorList>
    </citation>
    <scope>NUCLEOTIDE SEQUENCE</scope>
</reference>
<evidence type="ECO:0000256" key="1">
    <source>
        <dbReference type="SAM" id="Phobius"/>
    </source>
</evidence>